<protein>
    <submittedName>
        <fullName evidence="1">Uncharacterized protein</fullName>
    </submittedName>
</protein>
<organism evidence="1">
    <name type="scientific">Opuntia streptacantha</name>
    <name type="common">Prickly pear cactus</name>
    <name type="synonym">Opuntia cardona</name>
    <dbReference type="NCBI Taxonomy" id="393608"/>
    <lineage>
        <taxon>Eukaryota</taxon>
        <taxon>Viridiplantae</taxon>
        <taxon>Streptophyta</taxon>
        <taxon>Embryophyta</taxon>
        <taxon>Tracheophyta</taxon>
        <taxon>Spermatophyta</taxon>
        <taxon>Magnoliopsida</taxon>
        <taxon>eudicotyledons</taxon>
        <taxon>Gunneridae</taxon>
        <taxon>Pentapetalae</taxon>
        <taxon>Caryophyllales</taxon>
        <taxon>Cactineae</taxon>
        <taxon>Cactaceae</taxon>
        <taxon>Opuntioideae</taxon>
        <taxon>Opuntia</taxon>
    </lineage>
</organism>
<reference evidence="1" key="2">
    <citation type="submission" date="2020-07" db="EMBL/GenBank/DDBJ databases">
        <authorList>
            <person name="Vera ALvarez R."/>
            <person name="Arias-Moreno D.M."/>
            <person name="Jimenez-Jacinto V."/>
            <person name="Jimenez-Bremont J.F."/>
            <person name="Swaminathan K."/>
            <person name="Moose S.P."/>
            <person name="Guerrero-Gonzalez M.L."/>
            <person name="Marino-Ramirez L."/>
            <person name="Landsman D."/>
            <person name="Rodriguez-Kessler M."/>
            <person name="Delgado-Sanchez P."/>
        </authorList>
    </citation>
    <scope>NUCLEOTIDE SEQUENCE</scope>
    <source>
        <tissue evidence="1">Cladode</tissue>
    </source>
</reference>
<name>A0A7C8YDI6_OPUST</name>
<reference evidence="1" key="1">
    <citation type="journal article" date="2013" name="J. Plant Res.">
        <title>Effect of fungi and light on seed germination of three Opuntia species from semiarid lands of central Mexico.</title>
        <authorList>
            <person name="Delgado-Sanchez P."/>
            <person name="Jimenez-Bremont J.F."/>
            <person name="Guerrero-Gonzalez Mde L."/>
            <person name="Flores J."/>
        </authorList>
    </citation>
    <scope>NUCLEOTIDE SEQUENCE</scope>
    <source>
        <tissue evidence="1">Cladode</tissue>
    </source>
</reference>
<sequence length="141" mass="16902">MNIPAHTINTREKPHQLLLVRQIRLPFPRLLLSLPVQHLIRRLLLLLLLPLPLRLRLRLLLSSPRPRFTFFPFNPTFLPLHLLLRRRFRRLFLPLPRQEHERILAVAVAPNQQISEPPQLREPRRVALPAHLRRRGRSFLR</sequence>
<dbReference type="AlphaFoldDB" id="A0A7C8YDI6"/>
<accession>A0A7C8YDI6</accession>
<evidence type="ECO:0000313" key="1">
    <source>
        <dbReference type="EMBL" id="MBA4615779.1"/>
    </source>
</evidence>
<dbReference type="EMBL" id="GISG01008746">
    <property type="protein sequence ID" value="MBA4615779.1"/>
    <property type="molecule type" value="Transcribed_RNA"/>
</dbReference>
<proteinExistence type="predicted"/>